<keyword evidence="2" id="KW-1185">Reference proteome</keyword>
<accession>A0A812C9Y2</accession>
<dbReference type="AlphaFoldDB" id="A0A812C9Y2"/>
<proteinExistence type="predicted"/>
<sequence>MGDPTAFPGPFSFSVGGTSVLTCFILSLRSPSAVYHRGLCPNSPQVVHLSDSSGPDAHHTCKSNTPAHIGPVWACETHNADPRLSYRELLQPSSPLPPLLSGPVSGSTPSPSFSSFLPNAASPAILSPNFSLVSPSCCCSRNNFLTVSMAIRSLAYCCPRQGRVFFVHRLL</sequence>
<protein>
    <submittedName>
        <fullName evidence="1">Uncharacterized protein</fullName>
    </submittedName>
</protein>
<dbReference type="Proteomes" id="UP000597762">
    <property type="component" value="Unassembled WGS sequence"/>
</dbReference>
<organism evidence="1 2">
    <name type="scientific">Acanthosepion pharaonis</name>
    <name type="common">Pharaoh cuttlefish</name>
    <name type="synonym">Sepia pharaonis</name>
    <dbReference type="NCBI Taxonomy" id="158019"/>
    <lineage>
        <taxon>Eukaryota</taxon>
        <taxon>Metazoa</taxon>
        <taxon>Spiralia</taxon>
        <taxon>Lophotrochozoa</taxon>
        <taxon>Mollusca</taxon>
        <taxon>Cephalopoda</taxon>
        <taxon>Coleoidea</taxon>
        <taxon>Decapodiformes</taxon>
        <taxon>Sepiida</taxon>
        <taxon>Sepiina</taxon>
        <taxon>Sepiidae</taxon>
        <taxon>Acanthosepion</taxon>
    </lineage>
</organism>
<name>A0A812C9Y2_ACAPH</name>
<reference evidence="1" key="1">
    <citation type="submission" date="2021-01" db="EMBL/GenBank/DDBJ databases">
        <authorList>
            <person name="Li R."/>
            <person name="Bekaert M."/>
        </authorList>
    </citation>
    <scope>NUCLEOTIDE SEQUENCE</scope>
    <source>
        <strain evidence="1">Farmed</strain>
    </source>
</reference>
<gene>
    <name evidence="1" type="ORF">SPHA_35409</name>
</gene>
<evidence type="ECO:0000313" key="1">
    <source>
        <dbReference type="EMBL" id="CAE1266967.1"/>
    </source>
</evidence>
<comment type="caution">
    <text evidence="1">The sequence shown here is derived from an EMBL/GenBank/DDBJ whole genome shotgun (WGS) entry which is preliminary data.</text>
</comment>
<dbReference type="EMBL" id="CAHIKZ030001523">
    <property type="protein sequence ID" value="CAE1266967.1"/>
    <property type="molecule type" value="Genomic_DNA"/>
</dbReference>
<evidence type="ECO:0000313" key="2">
    <source>
        <dbReference type="Proteomes" id="UP000597762"/>
    </source>
</evidence>